<reference evidence="1 2" key="1">
    <citation type="journal article" date="2024" name="Plant Biotechnol. J.">
        <title>Dendrobium thyrsiflorum genome and its molecular insights into genes involved in important horticultural traits.</title>
        <authorList>
            <person name="Chen B."/>
            <person name="Wang J.Y."/>
            <person name="Zheng P.J."/>
            <person name="Li K.L."/>
            <person name="Liang Y.M."/>
            <person name="Chen X.F."/>
            <person name="Zhang C."/>
            <person name="Zhao X."/>
            <person name="He X."/>
            <person name="Zhang G.Q."/>
            <person name="Liu Z.J."/>
            <person name="Xu Q."/>
        </authorList>
    </citation>
    <scope>NUCLEOTIDE SEQUENCE [LARGE SCALE GENOMIC DNA]</scope>
    <source>
        <strain evidence="1">GZMU011</strain>
    </source>
</reference>
<accession>A0ABD0UMH7</accession>
<keyword evidence="2" id="KW-1185">Reference proteome</keyword>
<dbReference type="AlphaFoldDB" id="A0ABD0UMH7"/>
<organism evidence="1 2">
    <name type="scientific">Dendrobium thyrsiflorum</name>
    <name type="common">Pinecone-like raceme dendrobium</name>
    <name type="synonym">Orchid</name>
    <dbReference type="NCBI Taxonomy" id="117978"/>
    <lineage>
        <taxon>Eukaryota</taxon>
        <taxon>Viridiplantae</taxon>
        <taxon>Streptophyta</taxon>
        <taxon>Embryophyta</taxon>
        <taxon>Tracheophyta</taxon>
        <taxon>Spermatophyta</taxon>
        <taxon>Magnoliopsida</taxon>
        <taxon>Liliopsida</taxon>
        <taxon>Asparagales</taxon>
        <taxon>Orchidaceae</taxon>
        <taxon>Epidendroideae</taxon>
        <taxon>Malaxideae</taxon>
        <taxon>Dendrobiinae</taxon>
        <taxon>Dendrobium</taxon>
    </lineage>
</organism>
<dbReference type="EMBL" id="JANQDX010000015">
    <property type="protein sequence ID" value="KAL0911546.1"/>
    <property type="molecule type" value="Genomic_DNA"/>
</dbReference>
<proteinExistence type="predicted"/>
<protein>
    <submittedName>
        <fullName evidence="1">Uncharacterized protein</fullName>
    </submittedName>
</protein>
<gene>
    <name evidence="1" type="ORF">M5K25_019694</name>
</gene>
<evidence type="ECO:0000313" key="2">
    <source>
        <dbReference type="Proteomes" id="UP001552299"/>
    </source>
</evidence>
<name>A0ABD0UMH7_DENTH</name>
<comment type="caution">
    <text evidence="1">The sequence shown here is derived from an EMBL/GenBank/DDBJ whole genome shotgun (WGS) entry which is preliminary data.</text>
</comment>
<sequence>MDARTRWAPVIPTGSLKLDQALGIGGLPKANYNQALSLLAQSNGSKPSFHVNKDVLGSMQRA</sequence>
<dbReference type="Proteomes" id="UP001552299">
    <property type="component" value="Unassembled WGS sequence"/>
</dbReference>
<evidence type="ECO:0000313" key="1">
    <source>
        <dbReference type="EMBL" id="KAL0911546.1"/>
    </source>
</evidence>